<protein>
    <recommendedName>
        <fullName evidence="4">PLC-like phosphodiesterase</fullName>
    </recommendedName>
</protein>
<reference evidence="2 3" key="1">
    <citation type="submission" date="2019-12" db="EMBL/GenBank/DDBJ databases">
        <authorList>
            <person name="Floudas D."/>
            <person name="Bentzer J."/>
            <person name="Ahren D."/>
            <person name="Johansson T."/>
            <person name="Persson P."/>
            <person name="Tunlid A."/>
        </authorList>
    </citation>
    <scope>NUCLEOTIDE SEQUENCE [LARGE SCALE GENOMIC DNA]</scope>
    <source>
        <strain evidence="2 3">CBS 102.39</strain>
    </source>
</reference>
<dbReference type="SUPFAM" id="SSF51695">
    <property type="entry name" value="PLC-like phosphodiesterases"/>
    <property type="match status" value="1"/>
</dbReference>
<feature type="signal peptide" evidence="1">
    <location>
        <begin position="1"/>
        <end position="25"/>
    </location>
</feature>
<dbReference type="PANTHER" id="PTHR13593">
    <property type="match status" value="1"/>
</dbReference>
<accession>A0A8H4R5C1</accession>
<gene>
    <name evidence="2" type="ORF">D9613_009590</name>
</gene>
<keyword evidence="1" id="KW-0732">Signal</keyword>
<dbReference type="Proteomes" id="UP000521872">
    <property type="component" value="Unassembled WGS sequence"/>
</dbReference>
<dbReference type="InterPro" id="IPR051057">
    <property type="entry name" value="PI-PLC_domain"/>
</dbReference>
<feature type="chain" id="PRO_5034059857" description="PLC-like phosphodiesterase" evidence="1">
    <location>
        <begin position="26"/>
        <end position="324"/>
    </location>
</feature>
<evidence type="ECO:0000313" key="2">
    <source>
        <dbReference type="EMBL" id="KAF4622450.1"/>
    </source>
</evidence>
<proteinExistence type="predicted"/>
<evidence type="ECO:0008006" key="4">
    <source>
        <dbReference type="Google" id="ProtNLM"/>
    </source>
</evidence>
<evidence type="ECO:0000313" key="3">
    <source>
        <dbReference type="Proteomes" id="UP000521872"/>
    </source>
</evidence>
<dbReference type="PANTHER" id="PTHR13593:SF140">
    <property type="entry name" value="PLC-LIKE PHOSPHODIESTERASE"/>
    <property type="match status" value="1"/>
</dbReference>
<dbReference type="GO" id="GO:0006629">
    <property type="term" value="P:lipid metabolic process"/>
    <property type="evidence" value="ECO:0007669"/>
    <property type="project" value="InterPro"/>
</dbReference>
<dbReference type="GO" id="GO:0008081">
    <property type="term" value="F:phosphoric diester hydrolase activity"/>
    <property type="evidence" value="ECO:0007669"/>
    <property type="project" value="InterPro"/>
</dbReference>
<sequence length="324" mass="36297">MFSSLRLAALASISVSLLFASTALGLVIPERRAQLCNGHAELCDRKYGNVTFLGSHDSFAFSGNPFALARTQEVDLKAQLTMGVRMLQAQSHMNGNELHFCHTYSHLLIFSQSLFDGGTVEAYLKKVKHFLDRHPNEVLTLVLTNPENLSVTKVWEPIFNKTGIADMAYVPPQPIMARDDWPTLGEMIESNKRVVIFLDKAADNPVDRVEYVLPQFQMMWEDVFDPQDAHFPCKVDRTSAPLAPNQQLSLINHNLNANIFPIGRGILIPDRLNSPRTNSISSILSHSDHCSRYVEDKYPNFVLLDYVNVGQAVDAVNRLNGFAI</sequence>
<comment type="caution">
    <text evidence="2">The sequence shown here is derived from an EMBL/GenBank/DDBJ whole genome shotgun (WGS) entry which is preliminary data.</text>
</comment>
<evidence type="ECO:0000256" key="1">
    <source>
        <dbReference type="SAM" id="SignalP"/>
    </source>
</evidence>
<dbReference type="AlphaFoldDB" id="A0A8H4R5C1"/>
<name>A0A8H4R5C1_9AGAR</name>
<dbReference type="CDD" id="cd08588">
    <property type="entry name" value="PI-PLCc_At5g67130_like"/>
    <property type="match status" value="1"/>
</dbReference>
<dbReference type="EMBL" id="JAACJL010000002">
    <property type="protein sequence ID" value="KAF4622450.1"/>
    <property type="molecule type" value="Genomic_DNA"/>
</dbReference>
<keyword evidence="3" id="KW-1185">Reference proteome</keyword>
<organism evidence="2 3">
    <name type="scientific">Agrocybe pediades</name>
    <dbReference type="NCBI Taxonomy" id="84607"/>
    <lineage>
        <taxon>Eukaryota</taxon>
        <taxon>Fungi</taxon>
        <taxon>Dikarya</taxon>
        <taxon>Basidiomycota</taxon>
        <taxon>Agaricomycotina</taxon>
        <taxon>Agaricomycetes</taxon>
        <taxon>Agaricomycetidae</taxon>
        <taxon>Agaricales</taxon>
        <taxon>Agaricineae</taxon>
        <taxon>Strophariaceae</taxon>
        <taxon>Agrocybe</taxon>
    </lineage>
</organism>
<dbReference type="InterPro" id="IPR017946">
    <property type="entry name" value="PLC-like_Pdiesterase_TIM-brl"/>
</dbReference>
<dbReference type="Pfam" id="PF26146">
    <property type="entry name" value="PI-PLC_X"/>
    <property type="match status" value="1"/>
</dbReference>
<dbReference type="Gene3D" id="3.20.20.190">
    <property type="entry name" value="Phosphatidylinositol (PI) phosphodiesterase"/>
    <property type="match status" value="1"/>
</dbReference>